<reference evidence="6" key="2">
    <citation type="submission" date="2025-08" db="UniProtKB">
        <authorList>
            <consortium name="Ensembl"/>
        </authorList>
    </citation>
    <scope>IDENTIFICATION</scope>
</reference>
<dbReference type="GO" id="GO:0070507">
    <property type="term" value="P:regulation of microtubule cytoskeleton organization"/>
    <property type="evidence" value="ECO:0007669"/>
    <property type="project" value="TreeGrafter"/>
</dbReference>
<dbReference type="GO" id="GO:0072393">
    <property type="term" value="P:microtubule anchoring at microtubule organizing center"/>
    <property type="evidence" value="ECO:0007669"/>
    <property type="project" value="TreeGrafter"/>
</dbReference>
<protein>
    <submittedName>
        <fullName evidence="6">Uncharacterized protein</fullName>
    </submittedName>
</protein>
<feature type="signal peptide" evidence="5">
    <location>
        <begin position="1"/>
        <end position="16"/>
    </location>
</feature>
<dbReference type="GO" id="GO:0008093">
    <property type="term" value="F:cytoskeletal anchor activity"/>
    <property type="evidence" value="ECO:0007669"/>
    <property type="project" value="InterPro"/>
</dbReference>
<evidence type="ECO:0000256" key="5">
    <source>
        <dbReference type="SAM" id="SignalP"/>
    </source>
</evidence>
<evidence type="ECO:0000313" key="7">
    <source>
        <dbReference type="Proteomes" id="UP000472272"/>
    </source>
</evidence>
<dbReference type="GO" id="GO:0005794">
    <property type="term" value="C:Golgi apparatus"/>
    <property type="evidence" value="ECO:0007669"/>
    <property type="project" value="TreeGrafter"/>
</dbReference>
<evidence type="ECO:0000256" key="2">
    <source>
        <dbReference type="ARBA" id="ARBA00023054"/>
    </source>
</evidence>
<dbReference type="GO" id="GO:0034452">
    <property type="term" value="F:dynactin binding"/>
    <property type="evidence" value="ECO:0007669"/>
    <property type="project" value="TreeGrafter"/>
</dbReference>
<keyword evidence="5" id="KW-0732">Signal</keyword>
<reference evidence="6" key="3">
    <citation type="submission" date="2025-09" db="UniProtKB">
        <authorList>
            <consortium name="Ensembl"/>
        </authorList>
    </citation>
    <scope>IDENTIFICATION</scope>
</reference>
<proteinExistence type="inferred from homology"/>
<dbReference type="GO" id="GO:0070840">
    <property type="term" value="F:dynein complex binding"/>
    <property type="evidence" value="ECO:0007669"/>
    <property type="project" value="InterPro"/>
</dbReference>
<organism evidence="6 7">
    <name type="scientific">Podarcis muralis</name>
    <name type="common">Wall lizard</name>
    <name type="synonym">Lacerta muralis</name>
    <dbReference type="NCBI Taxonomy" id="64176"/>
    <lineage>
        <taxon>Eukaryota</taxon>
        <taxon>Metazoa</taxon>
        <taxon>Chordata</taxon>
        <taxon>Craniata</taxon>
        <taxon>Vertebrata</taxon>
        <taxon>Euteleostomi</taxon>
        <taxon>Lepidosauria</taxon>
        <taxon>Squamata</taxon>
        <taxon>Bifurcata</taxon>
        <taxon>Unidentata</taxon>
        <taxon>Episquamata</taxon>
        <taxon>Laterata</taxon>
        <taxon>Lacertibaenia</taxon>
        <taxon>Lacertidae</taxon>
        <taxon>Podarcis</taxon>
    </lineage>
</organism>
<dbReference type="AlphaFoldDB" id="A0A670K7T0"/>
<name>A0A670K7T0_PODMU</name>
<dbReference type="GO" id="GO:0005829">
    <property type="term" value="C:cytosol"/>
    <property type="evidence" value="ECO:0007669"/>
    <property type="project" value="TreeGrafter"/>
</dbReference>
<evidence type="ECO:0000256" key="4">
    <source>
        <dbReference type="SAM" id="MobiDB-lite"/>
    </source>
</evidence>
<feature type="compositionally biased region" description="Low complexity" evidence="4">
    <location>
        <begin position="510"/>
        <end position="524"/>
    </location>
</feature>
<feature type="region of interest" description="Disordered" evidence="4">
    <location>
        <begin position="506"/>
        <end position="525"/>
    </location>
</feature>
<dbReference type="Gene3D" id="6.10.250.2470">
    <property type="match status" value="1"/>
</dbReference>
<feature type="coiled-coil region" evidence="3">
    <location>
        <begin position="241"/>
        <end position="300"/>
    </location>
</feature>
<dbReference type="GeneTree" id="ENSGT00940000154471"/>
<comment type="similarity">
    <text evidence="1">Belongs to the BicD family.</text>
</comment>
<reference evidence="6 7" key="1">
    <citation type="journal article" date="2019" name="Proc. Natl. Acad. Sci. U.S.A.">
        <title>Regulatory changes in pterin and carotenoid genes underlie balanced color polymorphisms in the wall lizard.</title>
        <authorList>
            <person name="Andrade P."/>
            <person name="Pinho C."/>
            <person name="Perez I de Lanuza G."/>
            <person name="Afonso S."/>
            <person name="Brejcha J."/>
            <person name="Rubin C.J."/>
            <person name="Wallerman O."/>
            <person name="Pereira P."/>
            <person name="Sabatino S.J."/>
            <person name="Bellati A."/>
            <person name="Pellitteri-Rosa D."/>
            <person name="Bosakova Z."/>
            <person name="Bunikis I."/>
            <person name="Carretero M.A."/>
            <person name="Feiner N."/>
            <person name="Marsik P."/>
            <person name="Pauperio F."/>
            <person name="Salvi D."/>
            <person name="Soler L."/>
            <person name="While G.M."/>
            <person name="Uller T."/>
            <person name="Font E."/>
            <person name="Andersson L."/>
            <person name="Carneiro M."/>
        </authorList>
    </citation>
    <scope>NUCLEOTIDE SEQUENCE</scope>
</reference>
<dbReference type="Pfam" id="PF09730">
    <property type="entry name" value="BicD"/>
    <property type="match status" value="2"/>
</dbReference>
<sequence>MLSCLLANIYLSLARGSMPAASMAQDPEKLQAEVERLVAELQEATREKVQAAQYGLAVLEENGELKQRCGELEGQLEVLRMELVHMKEALAESHSSHKRAAADGESREECLLRETASKEACLTQTIEELQNNVKHLRSQLDNNGVENERISVALRDLRKERQILESEKARLCEEMKQIKTRELRQLQDCAELEEENISLQKQVSVLKGSQVEFESIKHALSCREEELVLAGTQLLELGRLRDLAEHQLQEALEALQAEREQKQELRRELAICTGGRHDSLSSLQANLEELNHSRAEEQDSGFANASSIGSMASTPHSIRPAPGLVADLFSELNLAEIHKLQQQLLQAENEKASLASDLQDLKKQLSSTQEALAQQQLCNNHEVEQFQTLDADPRNGGDHPSPCERERCHEELEKAQLAAQQEREAAAQLETELRVARRMARESQSRLAQAQEELLGFSEEMAALYHHVCACHSITPQRVVLDYYREGRGARSMCRRRSSRKLLLTEMETSSSGDQSPASSPSSPCGLEPLNVANLTAVLREQLGHLQLVLSLVHQQGLMGHSAELERDKEALVEEVLKLKSLLSTKREQIATLRTVLKANKQTAEAALSNLKGQFEGEKVLVSETMAKLRHELKALKEDAATFCSLRAMFASRLGTGIPGSCVYSREGAVGQRLEVSQLLKWVGAGIEQQIYCCSCFMLELCHYPHTSAELEDLPCRLGESSNCDIDWLWSRKAGFTRCIERDGKLLRLQKLQKRRKLQGAR</sequence>
<feature type="coiled-coil region" evidence="3">
    <location>
        <begin position="562"/>
        <end position="639"/>
    </location>
</feature>
<dbReference type="Proteomes" id="UP000472272">
    <property type="component" value="Chromosome 17"/>
</dbReference>
<evidence type="ECO:0000256" key="3">
    <source>
        <dbReference type="SAM" id="Coils"/>
    </source>
</evidence>
<feature type="coiled-coil region" evidence="3">
    <location>
        <begin position="112"/>
        <end position="209"/>
    </location>
</feature>
<feature type="coiled-coil region" evidence="3">
    <location>
        <begin position="330"/>
        <end position="378"/>
    </location>
</feature>
<evidence type="ECO:0000256" key="1">
    <source>
        <dbReference type="ARBA" id="ARBA00010061"/>
    </source>
</evidence>
<dbReference type="PANTHER" id="PTHR31233">
    <property type="entry name" value="BICAUDAL D FAMILY MEMBER"/>
    <property type="match status" value="1"/>
</dbReference>
<feature type="chain" id="PRO_5025336591" evidence="5">
    <location>
        <begin position="17"/>
        <end position="762"/>
    </location>
</feature>
<dbReference type="PANTHER" id="PTHR31233:SF10">
    <property type="entry name" value="BICD CARGO ADAPTOR 2"/>
    <property type="match status" value="1"/>
</dbReference>
<dbReference type="Ensembl" id="ENSPMRT00000035688.1">
    <property type="protein sequence ID" value="ENSPMRP00000033638.1"/>
    <property type="gene ID" value="ENSPMRG00000021797.1"/>
</dbReference>
<dbReference type="InterPro" id="IPR018477">
    <property type="entry name" value="BICD"/>
</dbReference>
<keyword evidence="2 3" id="KW-0175">Coiled coil</keyword>
<evidence type="ECO:0000313" key="6">
    <source>
        <dbReference type="Ensembl" id="ENSPMRP00000033638.1"/>
    </source>
</evidence>
<keyword evidence="7" id="KW-1185">Reference proteome</keyword>
<accession>A0A670K7T0</accession>
<feature type="coiled-coil region" evidence="3">
    <location>
        <begin position="27"/>
        <end position="82"/>
    </location>
</feature>
<feature type="coiled-coil region" evidence="3">
    <location>
        <begin position="405"/>
        <end position="460"/>
    </location>
</feature>